<feature type="region of interest" description="Disordered" evidence="1">
    <location>
        <begin position="1"/>
        <end position="41"/>
    </location>
</feature>
<accession>A0A3S5FDP1</accession>
<keyword evidence="4" id="KW-1185">Reference proteome</keyword>
<protein>
    <recommendedName>
        <fullName evidence="2">SCA7 domain-containing protein</fullName>
    </recommendedName>
</protein>
<feature type="non-terminal residue" evidence="3">
    <location>
        <position position="1"/>
    </location>
</feature>
<feature type="region of interest" description="Disordered" evidence="1">
    <location>
        <begin position="79"/>
        <end position="109"/>
    </location>
</feature>
<evidence type="ECO:0000259" key="2">
    <source>
        <dbReference type="PROSITE" id="PS51505"/>
    </source>
</evidence>
<dbReference type="EMBL" id="CAAALY010044585">
    <property type="protein sequence ID" value="VEL20066.1"/>
    <property type="molecule type" value="Genomic_DNA"/>
</dbReference>
<feature type="compositionally biased region" description="Polar residues" evidence="1">
    <location>
        <begin position="79"/>
        <end position="102"/>
    </location>
</feature>
<feature type="compositionally biased region" description="Low complexity" evidence="1">
    <location>
        <begin position="21"/>
        <end position="31"/>
    </location>
</feature>
<comment type="caution">
    <text evidence="3">The sequence shown here is derived from an EMBL/GenBank/DDBJ whole genome shotgun (WGS) entry which is preliminary data.</text>
</comment>
<dbReference type="PROSITE" id="PS51505">
    <property type="entry name" value="SCA7"/>
    <property type="match status" value="1"/>
</dbReference>
<evidence type="ECO:0000256" key="1">
    <source>
        <dbReference type="SAM" id="MobiDB-lite"/>
    </source>
</evidence>
<dbReference type="InterPro" id="IPR013243">
    <property type="entry name" value="SCA7_dom"/>
</dbReference>
<gene>
    <name evidence="3" type="ORF">PXEA_LOCUS13506</name>
</gene>
<dbReference type="Pfam" id="PF08313">
    <property type="entry name" value="SCA7"/>
    <property type="match status" value="1"/>
</dbReference>
<dbReference type="AlphaFoldDB" id="A0A3S5FDP1"/>
<feature type="region of interest" description="Disordered" evidence="1">
    <location>
        <begin position="125"/>
        <end position="156"/>
    </location>
</feature>
<reference evidence="3" key="1">
    <citation type="submission" date="2018-11" db="EMBL/GenBank/DDBJ databases">
        <authorList>
            <consortium name="Pathogen Informatics"/>
        </authorList>
    </citation>
    <scope>NUCLEOTIDE SEQUENCE</scope>
</reference>
<feature type="compositionally biased region" description="Polar residues" evidence="1">
    <location>
        <begin position="125"/>
        <end position="135"/>
    </location>
</feature>
<proteinExistence type="predicted"/>
<dbReference type="OrthoDB" id="6273191at2759"/>
<sequence length="395" mass="43444">QSALDSEEPSVTSSERPVRPASNSFAASSASGTCSNYTDSPCQPCVQRKLPPISSKSHNLTLSFAGANRVAPDCSFHSRSTRYNHPDPSQSRTFFNQLSLSPSDPADCDGDDDLEIDPDVEFVSNQKSIPNTGNHNVMPGSFDVDSTTLHNSDRDSPTNYRLSGGAYDATACSTTWSNSRVSFPRNGFRLWPSIDDTNMQNNLQRQSTLSFRNIASSVGLRQHSIFSRGAHQLIPTSGSTIIRSVHLPSSFNRTHSTTVAQTSLISSATTISTLSSSKSLNHLYPSTESPVNASSILSSSRGYIYKFNSPIVNSACHSQSSLSLSSEWNQEPLQEDEEDSVDPLVQCGCVEMDDLKCRNSILCTVHTVEEKRRVHRSRDLRDLMREARQRQQALR</sequence>
<feature type="domain" description="SCA7" evidence="2">
    <location>
        <begin position="334"/>
        <end position="395"/>
    </location>
</feature>
<name>A0A3S5FDP1_9PLAT</name>
<feature type="compositionally biased region" description="Polar residues" evidence="1">
    <location>
        <begin position="32"/>
        <end position="41"/>
    </location>
</feature>
<organism evidence="3 4">
    <name type="scientific">Protopolystoma xenopodis</name>
    <dbReference type="NCBI Taxonomy" id="117903"/>
    <lineage>
        <taxon>Eukaryota</taxon>
        <taxon>Metazoa</taxon>
        <taxon>Spiralia</taxon>
        <taxon>Lophotrochozoa</taxon>
        <taxon>Platyhelminthes</taxon>
        <taxon>Monogenea</taxon>
        <taxon>Polyopisthocotylea</taxon>
        <taxon>Polystomatidea</taxon>
        <taxon>Polystomatidae</taxon>
        <taxon>Protopolystoma</taxon>
    </lineage>
</organism>
<dbReference type="Proteomes" id="UP000784294">
    <property type="component" value="Unassembled WGS sequence"/>
</dbReference>
<evidence type="ECO:0000313" key="3">
    <source>
        <dbReference type="EMBL" id="VEL20066.1"/>
    </source>
</evidence>
<evidence type="ECO:0000313" key="4">
    <source>
        <dbReference type="Proteomes" id="UP000784294"/>
    </source>
</evidence>